<comment type="caution">
    <text evidence="2">The sequence shown here is derived from an EMBL/GenBank/DDBJ whole genome shotgun (WGS) entry which is preliminary data.</text>
</comment>
<keyword evidence="3" id="KW-1185">Reference proteome</keyword>
<dbReference type="EMBL" id="BAABKB010000031">
    <property type="protein sequence ID" value="GAA5028866.1"/>
    <property type="molecule type" value="Genomic_DNA"/>
</dbReference>
<keyword evidence="1" id="KW-1133">Transmembrane helix</keyword>
<proteinExistence type="predicted"/>
<evidence type="ECO:0000313" key="2">
    <source>
        <dbReference type="EMBL" id="GAA5028866.1"/>
    </source>
</evidence>
<evidence type="ECO:0008006" key="4">
    <source>
        <dbReference type="Google" id="ProtNLM"/>
    </source>
</evidence>
<protein>
    <recommendedName>
        <fullName evidence="4">M56 family peptidase</fullName>
    </recommendedName>
</protein>
<keyword evidence="1" id="KW-0812">Transmembrane</keyword>
<reference evidence="3" key="1">
    <citation type="journal article" date="2019" name="Int. J. Syst. Evol. Microbiol.">
        <title>The Global Catalogue of Microorganisms (GCM) 10K type strain sequencing project: providing services to taxonomists for standard genome sequencing and annotation.</title>
        <authorList>
            <consortium name="The Broad Institute Genomics Platform"/>
            <consortium name="The Broad Institute Genome Sequencing Center for Infectious Disease"/>
            <person name="Wu L."/>
            <person name="Ma J."/>
        </authorList>
    </citation>
    <scope>NUCLEOTIDE SEQUENCE [LARGE SCALE GENOMIC DNA]</scope>
    <source>
        <strain evidence="3">JCM 18409</strain>
    </source>
</reference>
<dbReference type="RefSeq" id="WP_345656521.1">
    <property type="nucleotide sequence ID" value="NZ_BAABKB010000031.1"/>
</dbReference>
<feature type="transmembrane region" description="Helical" evidence="1">
    <location>
        <begin position="79"/>
        <end position="103"/>
    </location>
</feature>
<sequence length="149" mass="15170">MITLLRVPLLLPWVLPPLARRTTERVRPAVALFAITGAAVVPALGVVACLGLLLLPLALRLPTLAGLVHLRQPVQAGPATLVFGAAAPAALAVTVIAGTRGAAAEVPRLRAARDRVAGLPHAGGCACSATTGRTLSRCPAVFEGRAGSW</sequence>
<gene>
    <name evidence="2" type="ORF">GCM10023335_67170</name>
</gene>
<name>A0ABP9JG21_9ACTN</name>
<keyword evidence="1" id="KW-0472">Membrane</keyword>
<feature type="transmembrane region" description="Helical" evidence="1">
    <location>
        <begin position="30"/>
        <end position="59"/>
    </location>
</feature>
<evidence type="ECO:0000256" key="1">
    <source>
        <dbReference type="SAM" id="Phobius"/>
    </source>
</evidence>
<accession>A0ABP9JG21</accession>
<organism evidence="2 3">
    <name type="scientific">Streptomyces siamensis</name>
    <dbReference type="NCBI Taxonomy" id="1274986"/>
    <lineage>
        <taxon>Bacteria</taxon>
        <taxon>Bacillati</taxon>
        <taxon>Actinomycetota</taxon>
        <taxon>Actinomycetes</taxon>
        <taxon>Kitasatosporales</taxon>
        <taxon>Streptomycetaceae</taxon>
        <taxon>Streptomyces</taxon>
    </lineage>
</organism>
<dbReference type="Proteomes" id="UP001501759">
    <property type="component" value="Unassembled WGS sequence"/>
</dbReference>
<evidence type="ECO:0000313" key="3">
    <source>
        <dbReference type="Proteomes" id="UP001501759"/>
    </source>
</evidence>